<evidence type="ECO:0000313" key="2">
    <source>
        <dbReference type="EMBL" id="CAG7718171.1"/>
    </source>
</evidence>
<comment type="caution">
    <text evidence="2">The sequence shown here is derived from an EMBL/GenBank/DDBJ whole genome shotgun (WGS) entry which is preliminary data.</text>
</comment>
<feature type="region of interest" description="Disordered" evidence="1">
    <location>
        <begin position="148"/>
        <end position="172"/>
    </location>
</feature>
<protein>
    <submittedName>
        <fullName evidence="2">Uncharacterized protein</fullName>
    </submittedName>
</protein>
<evidence type="ECO:0000313" key="3">
    <source>
        <dbReference type="Proteomes" id="UP000708208"/>
    </source>
</evidence>
<name>A0A8J2NM56_9HEXA</name>
<sequence>MGGTPGAICLSKVDSLSSSLLFETQRSGADSQRKAGKTFSISPCFVCEDSHAVSVAYSQEGKVSAVPAWEHYGKMRREPTEKLLYICVLPTKWDELSTLPGSGRSTTCVRLANACASDPTASLLSSLPFQAFLTKSSLHLPLHRSLPPITRVTSTTPRQSKAPRSHSGTNNYPGRQFTPAINLCLTCKSITPPLSYLLQPADSSSKKDMVISKCKQGHDMPIPSKFDTKSTSKMKILSVVSCVSNCGQ</sequence>
<dbReference type="Proteomes" id="UP000708208">
    <property type="component" value="Unassembled WGS sequence"/>
</dbReference>
<dbReference type="EMBL" id="CAJVCH010051381">
    <property type="protein sequence ID" value="CAG7718171.1"/>
    <property type="molecule type" value="Genomic_DNA"/>
</dbReference>
<organism evidence="2 3">
    <name type="scientific">Allacma fusca</name>
    <dbReference type="NCBI Taxonomy" id="39272"/>
    <lineage>
        <taxon>Eukaryota</taxon>
        <taxon>Metazoa</taxon>
        <taxon>Ecdysozoa</taxon>
        <taxon>Arthropoda</taxon>
        <taxon>Hexapoda</taxon>
        <taxon>Collembola</taxon>
        <taxon>Symphypleona</taxon>
        <taxon>Sminthuridae</taxon>
        <taxon>Allacma</taxon>
    </lineage>
</organism>
<keyword evidence="3" id="KW-1185">Reference proteome</keyword>
<dbReference type="AlphaFoldDB" id="A0A8J2NM56"/>
<accession>A0A8J2NM56</accession>
<evidence type="ECO:0000256" key="1">
    <source>
        <dbReference type="SAM" id="MobiDB-lite"/>
    </source>
</evidence>
<proteinExistence type="predicted"/>
<gene>
    <name evidence="2" type="ORF">AFUS01_LOCUS7588</name>
</gene>
<reference evidence="2" key="1">
    <citation type="submission" date="2021-06" db="EMBL/GenBank/DDBJ databases">
        <authorList>
            <person name="Hodson N. C."/>
            <person name="Mongue J. A."/>
            <person name="Jaron S. K."/>
        </authorList>
    </citation>
    <scope>NUCLEOTIDE SEQUENCE</scope>
</reference>